<reference evidence="1" key="1">
    <citation type="submission" date="2022-07" db="EMBL/GenBank/DDBJ databases">
        <title>Phylogenomic reconstructions and comparative analyses of Kickxellomycotina fungi.</title>
        <authorList>
            <person name="Reynolds N.K."/>
            <person name="Stajich J.E."/>
            <person name="Barry K."/>
            <person name="Grigoriev I.V."/>
            <person name="Crous P."/>
            <person name="Smith M.E."/>
        </authorList>
    </citation>
    <scope>NUCLEOTIDE SEQUENCE</scope>
    <source>
        <strain evidence="1">RSA 567</strain>
    </source>
</reference>
<dbReference type="Pfam" id="PF03133">
    <property type="entry name" value="TTL"/>
    <property type="match status" value="1"/>
</dbReference>
<dbReference type="Gene3D" id="3.30.470.20">
    <property type="entry name" value="ATP-grasp fold, B domain"/>
    <property type="match status" value="1"/>
</dbReference>
<name>A0A9W8B7D7_9FUNG</name>
<accession>A0A9W8B7D7</accession>
<dbReference type="GO" id="GO:0000932">
    <property type="term" value="C:P-body"/>
    <property type="evidence" value="ECO:0007669"/>
    <property type="project" value="TreeGrafter"/>
</dbReference>
<proteinExistence type="predicted"/>
<dbReference type="PROSITE" id="PS51221">
    <property type="entry name" value="TTL"/>
    <property type="match status" value="1"/>
</dbReference>
<gene>
    <name evidence="1" type="primary">PBY1</name>
    <name evidence="1" type="ORF">H4R34_002849</name>
</gene>
<dbReference type="Proteomes" id="UP001151582">
    <property type="component" value="Unassembled WGS sequence"/>
</dbReference>
<dbReference type="SUPFAM" id="SSF56059">
    <property type="entry name" value="Glutathione synthetase ATP-binding domain-like"/>
    <property type="match status" value="1"/>
</dbReference>
<keyword evidence="1" id="KW-0436">Ligase</keyword>
<protein>
    <submittedName>
        <fullName evidence="1">Tubulin--tyrosine ligase</fullName>
    </submittedName>
</protein>
<dbReference type="AlphaFoldDB" id="A0A9W8B7D7"/>
<evidence type="ECO:0000313" key="1">
    <source>
        <dbReference type="EMBL" id="KAJ1979371.1"/>
    </source>
</evidence>
<sequence length="449" mass="50417">MTKPVQPTVILGLDEPYVRDILTAAFHARPEIWTAHQLSPTGTDSPADALKGLDPSSDTAGPLIHWLEYEAIDWDRVYQSSAEAPWPLYVNAYCIRKGLIRKAQMAYNVHKYIAKHPHSVLTRAVPSTYILELDHLDYLDEAMDDIYEVNQALAANACLVPPQTKHTRFIMKPSLTGRGAGIHIFDSRSQLEAILATYFDDTEDESDMEAEPMQNLAGPGSLALQACRGSQIREWVIQTYIDAPLLLKDRRKFHIRAYVLAVGAIEVFLWEDMLCLFAAKPYSNDDLHDDRVHLTNTCLQVNDTDFDEARAVCSFWDLANDSAPCSIRDEQRALTRADLKGLFSQIKAVLGDLFDAVTSEVTTFQTRDNCFELFGFDFMVDNQLGVHLLEANAFPDFKQTGKQLRGIVEGLFGATVDIMAHRAGAAQPIDQPSPTKLHSVYRRELLRNC</sequence>
<dbReference type="OrthoDB" id="202825at2759"/>
<organism evidence="1 2">
    <name type="scientific">Dimargaris verticillata</name>
    <dbReference type="NCBI Taxonomy" id="2761393"/>
    <lineage>
        <taxon>Eukaryota</taxon>
        <taxon>Fungi</taxon>
        <taxon>Fungi incertae sedis</taxon>
        <taxon>Zoopagomycota</taxon>
        <taxon>Kickxellomycotina</taxon>
        <taxon>Dimargaritomycetes</taxon>
        <taxon>Dimargaritales</taxon>
        <taxon>Dimargaritaceae</taxon>
        <taxon>Dimargaris</taxon>
    </lineage>
</organism>
<dbReference type="InterPro" id="IPR004344">
    <property type="entry name" value="TTL/TTLL_fam"/>
</dbReference>
<dbReference type="GO" id="GO:0016874">
    <property type="term" value="F:ligase activity"/>
    <property type="evidence" value="ECO:0007669"/>
    <property type="project" value="UniProtKB-KW"/>
</dbReference>
<dbReference type="InterPro" id="IPR027746">
    <property type="entry name" value="TTL"/>
</dbReference>
<dbReference type="PANTHER" id="PTHR47551:SF1">
    <property type="entry name" value="TUBULIN--TYROSINE LIGASE PBY1-RELATED"/>
    <property type="match status" value="1"/>
</dbReference>
<keyword evidence="2" id="KW-1185">Reference proteome</keyword>
<dbReference type="EMBL" id="JANBQB010000222">
    <property type="protein sequence ID" value="KAJ1979371.1"/>
    <property type="molecule type" value="Genomic_DNA"/>
</dbReference>
<evidence type="ECO:0000313" key="2">
    <source>
        <dbReference type="Proteomes" id="UP001151582"/>
    </source>
</evidence>
<dbReference type="PANTHER" id="PTHR47551">
    <property type="entry name" value="TUBULIN--TYROSINE LIGASE PBY1-RELATED"/>
    <property type="match status" value="1"/>
</dbReference>
<comment type="caution">
    <text evidence="1">The sequence shown here is derived from an EMBL/GenBank/DDBJ whole genome shotgun (WGS) entry which is preliminary data.</text>
</comment>